<feature type="transmembrane region" description="Helical" evidence="6">
    <location>
        <begin position="170"/>
        <end position="193"/>
    </location>
</feature>
<evidence type="ECO:0000256" key="5">
    <source>
        <dbReference type="ARBA" id="ARBA00023136"/>
    </source>
</evidence>
<comment type="caution">
    <text evidence="7">The sequence shown here is derived from an EMBL/GenBank/DDBJ whole genome shotgun (WGS) entry which is preliminary data.</text>
</comment>
<evidence type="ECO:0000256" key="6">
    <source>
        <dbReference type="SAM" id="Phobius"/>
    </source>
</evidence>
<gene>
    <name evidence="7" type="ORF">B0A48_16159</name>
</gene>
<evidence type="ECO:0008006" key="9">
    <source>
        <dbReference type="Google" id="ProtNLM"/>
    </source>
</evidence>
<evidence type="ECO:0000256" key="3">
    <source>
        <dbReference type="ARBA" id="ARBA00022692"/>
    </source>
</evidence>
<dbReference type="Pfam" id="PF06609">
    <property type="entry name" value="TRI12"/>
    <property type="match status" value="1"/>
</dbReference>
<sequence>MDLNKDAVHRQDDVESGYDAKYDDVVIQNDTFAIKREALGTDLPPNYWRSPGFIGTVAALCFGNISNYLSFVLPANSLALINETLGPSNNISWVSLAYTLGLAVGFLIVGRIWFFICGNFLALLCGVMGAVAKDINTLIGGNILGGLAGAVQISFTVAISELVPNKHRPLWVVGIFASSFQFAAFGPVIAQALVVNTVLGWRINYYINIAVAGMAVLLFVLFLSALLHVHRKSGSFSSEFMACFSVGIVEICSLALAPLALPSEDIGAATGALGSIRSGGAAVATAIYVAILNNKLKVYIPQYVTPAAVGAGLPESSLPDLYTALTTGVLTTVPGITPAIEAAVGAANAIAAAQAFRYVWYAVIAFCCLALGAACLTVNYGEHLTDTVERKLHGKTVHVGEHHEPSEKA</sequence>
<evidence type="ECO:0000256" key="2">
    <source>
        <dbReference type="ARBA" id="ARBA00022448"/>
    </source>
</evidence>
<feature type="transmembrane region" description="Helical" evidence="6">
    <location>
        <begin position="240"/>
        <end position="260"/>
    </location>
</feature>
<dbReference type="PANTHER" id="PTHR23501">
    <property type="entry name" value="MAJOR FACILITATOR SUPERFAMILY"/>
    <property type="match status" value="1"/>
</dbReference>
<dbReference type="EMBL" id="NAJO01000050">
    <property type="protein sequence ID" value="OQN97849.1"/>
    <property type="molecule type" value="Genomic_DNA"/>
</dbReference>
<keyword evidence="2" id="KW-0813">Transport</keyword>
<dbReference type="AlphaFoldDB" id="A0A1V8SFJ2"/>
<feature type="transmembrane region" description="Helical" evidence="6">
    <location>
        <begin position="91"/>
        <end position="108"/>
    </location>
</feature>
<dbReference type="InParanoid" id="A0A1V8SFJ2"/>
<evidence type="ECO:0000313" key="7">
    <source>
        <dbReference type="EMBL" id="OQN97849.1"/>
    </source>
</evidence>
<keyword evidence="4 6" id="KW-1133">Transmembrane helix</keyword>
<dbReference type="SUPFAM" id="SSF103473">
    <property type="entry name" value="MFS general substrate transporter"/>
    <property type="match status" value="1"/>
</dbReference>
<feature type="transmembrane region" description="Helical" evidence="6">
    <location>
        <begin position="138"/>
        <end position="158"/>
    </location>
</feature>
<keyword evidence="8" id="KW-1185">Reference proteome</keyword>
<dbReference type="PANTHER" id="PTHR23501:SF109">
    <property type="entry name" value="MAJOR FACILITATOR SUPERFAMILY (MFS) PROFILE DOMAIN-CONTAINING PROTEIN-RELATED"/>
    <property type="match status" value="1"/>
</dbReference>
<evidence type="ECO:0000256" key="1">
    <source>
        <dbReference type="ARBA" id="ARBA00004141"/>
    </source>
</evidence>
<dbReference type="Gene3D" id="1.20.1250.20">
    <property type="entry name" value="MFS general substrate transporter like domains"/>
    <property type="match status" value="1"/>
</dbReference>
<protein>
    <recommendedName>
        <fullName evidence="9">Major facilitator superfamily (MFS) profile domain-containing protein</fullName>
    </recommendedName>
</protein>
<dbReference type="GO" id="GO:0005886">
    <property type="term" value="C:plasma membrane"/>
    <property type="evidence" value="ECO:0007669"/>
    <property type="project" value="TreeGrafter"/>
</dbReference>
<evidence type="ECO:0000256" key="4">
    <source>
        <dbReference type="ARBA" id="ARBA00022989"/>
    </source>
</evidence>
<reference evidence="8" key="1">
    <citation type="submission" date="2017-03" db="EMBL/GenBank/DDBJ databases">
        <title>Genomes of endolithic fungi from Antarctica.</title>
        <authorList>
            <person name="Coleine C."/>
            <person name="Masonjones S."/>
            <person name="Stajich J.E."/>
        </authorList>
    </citation>
    <scope>NUCLEOTIDE SEQUENCE [LARGE SCALE GENOMIC DNA]</scope>
    <source>
        <strain evidence="8">CCFEE 5527</strain>
    </source>
</reference>
<keyword evidence="5 6" id="KW-0472">Membrane</keyword>
<dbReference type="GO" id="GO:0022857">
    <property type="term" value="F:transmembrane transporter activity"/>
    <property type="evidence" value="ECO:0007669"/>
    <property type="project" value="InterPro"/>
</dbReference>
<accession>A0A1V8SFJ2</accession>
<proteinExistence type="predicted"/>
<comment type="subcellular location">
    <subcellularLocation>
        <location evidence="1">Membrane</location>
        <topology evidence="1">Multi-pass membrane protein</topology>
    </subcellularLocation>
</comment>
<feature type="transmembrane region" description="Helical" evidence="6">
    <location>
        <begin position="358"/>
        <end position="380"/>
    </location>
</feature>
<dbReference type="Proteomes" id="UP000192596">
    <property type="component" value="Unassembled WGS sequence"/>
</dbReference>
<keyword evidence="3 6" id="KW-0812">Transmembrane</keyword>
<evidence type="ECO:0000313" key="8">
    <source>
        <dbReference type="Proteomes" id="UP000192596"/>
    </source>
</evidence>
<feature type="transmembrane region" description="Helical" evidence="6">
    <location>
        <begin position="53"/>
        <end position="71"/>
    </location>
</feature>
<name>A0A1V8SFJ2_9PEZI</name>
<dbReference type="InterPro" id="IPR010573">
    <property type="entry name" value="MFS_Str1/Tri12-like"/>
</dbReference>
<feature type="transmembrane region" description="Helical" evidence="6">
    <location>
        <begin position="205"/>
        <end position="228"/>
    </location>
</feature>
<dbReference type="InterPro" id="IPR036259">
    <property type="entry name" value="MFS_trans_sf"/>
</dbReference>
<organism evidence="7 8">
    <name type="scientific">Cryoendolithus antarcticus</name>
    <dbReference type="NCBI Taxonomy" id="1507870"/>
    <lineage>
        <taxon>Eukaryota</taxon>
        <taxon>Fungi</taxon>
        <taxon>Dikarya</taxon>
        <taxon>Ascomycota</taxon>
        <taxon>Pezizomycotina</taxon>
        <taxon>Dothideomycetes</taxon>
        <taxon>Dothideomycetidae</taxon>
        <taxon>Cladosporiales</taxon>
        <taxon>Cladosporiaceae</taxon>
        <taxon>Cryoendolithus</taxon>
    </lineage>
</organism>
<feature type="transmembrane region" description="Helical" evidence="6">
    <location>
        <begin position="266"/>
        <end position="291"/>
    </location>
</feature>
<dbReference type="OrthoDB" id="4161376at2759"/>